<dbReference type="EMBL" id="BGPR01004048">
    <property type="protein sequence ID" value="GBM95327.1"/>
    <property type="molecule type" value="Genomic_DNA"/>
</dbReference>
<gene>
    <name evidence="11" type="primary">POLX_1693</name>
    <name evidence="11" type="ORF">AVEN_11988_1</name>
</gene>
<dbReference type="GO" id="GO:0016787">
    <property type="term" value="F:hydrolase activity"/>
    <property type="evidence" value="ECO:0007669"/>
    <property type="project" value="UniProtKB-KW"/>
</dbReference>
<keyword evidence="8" id="KW-0808">Transferase</keyword>
<dbReference type="InterPro" id="IPR039537">
    <property type="entry name" value="Retrotran_Ty1/copia-like"/>
</dbReference>
<dbReference type="AlphaFoldDB" id="A0A4Y2JZP2"/>
<dbReference type="OrthoDB" id="422839at2759"/>
<evidence type="ECO:0000313" key="11">
    <source>
        <dbReference type="EMBL" id="GBM95327.1"/>
    </source>
</evidence>
<evidence type="ECO:0000256" key="7">
    <source>
        <dbReference type="ARBA" id="ARBA00022918"/>
    </source>
</evidence>
<keyword evidence="12" id="KW-1185">Reference proteome</keyword>
<keyword evidence="8" id="KW-0548">Nucleotidyltransferase</keyword>
<dbReference type="PANTHER" id="PTHR42648">
    <property type="entry name" value="TRANSPOSASE, PUTATIVE-RELATED"/>
    <property type="match status" value="1"/>
</dbReference>
<accession>A0A4Y2JZP2</accession>
<evidence type="ECO:0000256" key="9">
    <source>
        <dbReference type="ARBA" id="ARBA00023172"/>
    </source>
</evidence>
<dbReference type="GO" id="GO:0003676">
    <property type="term" value="F:nucleic acid binding"/>
    <property type="evidence" value="ECO:0007669"/>
    <property type="project" value="InterPro"/>
</dbReference>
<keyword evidence="8" id="KW-0239">DNA-directed DNA polymerase</keyword>
<dbReference type="InterPro" id="IPR057670">
    <property type="entry name" value="SH3_retrovirus"/>
</dbReference>
<dbReference type="GO" id="GO:0006310">
    <property type="term" value="P:DNA recombination"/>
    <property type="evidence" value="ECO:0007669"/>
    <property type="project" value="UniProtKB-KW"/>
</dbReference>
<proteinExistence type="predicted"/>
<keyword evidence="5" id="KW-0460">Magnesium</keyword>
<evidence type="ECO:0000256" key="2">
    <source>
        <dbReference type="ARBA" id="ARBA00022723"/>
    </source>
</evidence>
<dbReference type="GO" id="GO:0015074">
    <property type="term" value="P:DNA integration"/>
    <property type="evidence" value="ECO:0007669"/>
    <property type="project" value="UniProtKB-KW"/>
</dbReference>
<feature type="domain" description="Integrase catalytic" evidence="10">
    <location>
        <begin position="1"/>
        <end position="157"/>
    </location>
</feature>
<sequence length="267" mass="30308">MVMIPTDICGPIVPKTSAGEQYFMTLIDDYSRFTEVRLLKRESDAASELKNFCQLNPSVKKIRCDNGKEYVDGKFLKFANEAGIKIDPSPPYTPCLHGVAEQANRSIFETGWVMIFESNLTKNLWGFTVLTAACISNRMPNASIDCRTPYYLNYNAHAGLKNLRVFGCDAYTLIPNSQRKKLDDKCKKMIFIGYSSMGYRLLDPTAKRIIISKNVKLNEEKKSSNDFNYVSPNIEGNEIDAENQSEESETDIFVPLLNSLKIYQKEQ</sequence>
<organism evidence="11 12">
    <name type="scientific">Araneus ventricosus</name>
    <name type="common">Orbweaver spider</name>
    <name type="synonym">Epeira ventricosa</name>
    <dbReference type="NCBI Taxonomy" id="182803"/>
    <lineage>
        <taxon>Eukaryota</taxon>
        <taxon>Metazoa</taxon>
        <taxon>Ecdysozoa</taxon>
        <taxon>Arthropoda</taxon>
        <taxon>Chelicerata</taxon>
        <taxon>Arachnida</taxon>
        <taxon>Araneae</taxon>
        <taxon>Araneomorphae</taxon>
        <taxon>Entelegynae</taxon>
        <taxon>Araneoidea</taxon>
        <taxon>Araneidae</taxon>
        <taxon>Araneus</taxon>
    </lineage>
</organism>
<protein>
    <submittedName>
        <fullName evidence="11">Retrovirus-related Pol polyprotein from transposon TNT 1-94</fullName>
    </submittedName>
</protein>
<comment type="caution">
    <text evidence="11">The sequence shown here is derived from an EMBL/GenBank/DDBJ whole genome shotgun (WGS) entry which is preliminary data.</text>
</comment>
<dbReference type="GO" id="GO:0046872">
    <property type="term" value="F:metal ion binding"/>
    <property type="evidence" value="ECO:0007669"/>
    <property type="project" value="UniProtKB-KW"/>
</dbReference>
<dbReference type="InterPro" id="IPR001584">
    <property type="entry name" value="Integrase_cat-core"/>
</dbReference>
<dbReference type="InterPro" id="IPR012337">
    <property type="entry name" value="RNaseH-like_sf"/>
</dbReference>
<evidence type="ECO:0000313" key="12">
    <source>
        <dbReference type="Proteomes" id="UP000499080"/>
    </source>
</evidence>
<evidence type="ECO:0000256" key="5">
    <source>
        <dbReference type="ARBA" id="ARBA00022842"/>
    </source>
</evidence>
<keyword evidence="6" id="KW-0229">DNA integration</keyword>
<dbReference type="Proteomes" id="UP000499080">
    <property type="component" value="Unassembled WGS sequence"/>
</dbReference>
<evidence type="ECO:0000256" key="8">
    <source>
        <dbReference type="ARBA" id="ARBA00022932"/>
    </source>
</evidence>
<reference evidence="11 12" key="1">
    <citation type="journal article" date="2019" name="Sci. Rep.">
        <title>Orb-weaving spider Araneus ventricosus genome elucidates the spidroin gene catalogue.</title>
        <authorList>
            <person name="Kono N."/>
            <person name="Nakamura H."/>
            <person name="Ohtoshi R."/>
            <person name="Moran D.A.P."/>
            <person name="Shinohara A."/>
            <person name="Yoshida Y."/>
            <person name="Fujiwara M."/>
            <person name="Mori M."/>
            <person name="Tomita M."/>
            <person name="Arakawa K."/>
        </authorList>
    </citation>
    <scope>NUCLEOTIDE SEQUENCE [LARGE SCALE GENOMIC DNA]</scope>
</reference>
<dbReference type="GO" id="GO:0003964">
    <property type="term" value="F:RNA-directed DNA polymerase activity"/>
    <property type="evidence" value="ECO:0007669"/>
    <property type="project" value="UniProtKB-KW"/>
</dbReference>
<evidence type="ECO:0000256" key="3">
    <source>
        <dbReference type="ARBA" id="ARBA00022759"/>
    </source>
</evidence>
<keyword evidence="3" id="KW-0255">Endonuclease</keyword>
<keyword evidence="7" id="KW-0695">RNA-directed DNA polymerase</keyword>
<dbReference type="Gene3D" id="3.30.420.10">
    <property type="entry name" value="Ribonuclease H-like superfamily/Ribonuclease H"/>
    <property type="match status" value="1"/>
</dbReference>
<dbReference type="InterPro" id="IPR036397">
    <property type="entry name" value="RNaseH_sf"/>
</dbReference>
<name>A0A4Y2JZP2_ARAVE</name>
<dbReference type="Pfam" id="PF25597">
    <property type="entry name" value="SH3_retrovirus"/>
    <property type="match status" value="1"/>
</dbReference>
<dbReference type="PROSITE" id="PS50994">
    <property type="entry name" value="INTEGRASE"/>
    <property type="match status" value="1"/>
</dbReference>
<evidence type="ECO:0000259" key="10">
    <source>
        <dbReference type="PROSITE" id="PS50994"/>
    </source>
</evidence>
<dbReference type="Pfam" id="PF00665">
    <property type="entry name" value="rve"/>
    <property type="match status" value="1"/>
</dbReference>
<evidence type="ECO:0000256" key="1">
    <source>
        <dbReference type="ARBA" id="ARBA00022722"/>
    </source>
</evidence>
<keyword evidence="4" id="KW-0378">Hydrolase</keyword>
<keyword evidence="1" id="KW-0540">Nuclease</keyword>
<keyword evidence="9" id="KW-0233">DNA recombination</keyword>
<evidence type="ECO:0000256" key="4">
    <source>
        <dbReference type="ARBA" id="ARBA00022801"/>
    </source>
</evidence>
<evidence type="ECO:0000256" key="6">
    <source>
        <dbReference type="ARBA" id="ARBA00022908"/>
    </source>
</evidence>
<dbReference type="PANTHER" id="PTHR42648:SF11">
    <property type="entry name" value="TRANSPOSON TY4-P GAG-POL POLYPROTEIN"/>
    <property type="match status" value="1"/>
</dbReference>
<keyword evidence="2" id="KW-0479">Metal-binding</keyword>
<dbReference type="GO" id="GO:0004519">
    <property type="term" value="F:endonuclease activity"/>
    <property type="evidence" value="ECO:0007669"/>
    <property type="project" value="UniProtKB-KW"/>
</dbReference>
<dbReference type="SUPFAM" id="SSF53098">
    <property type="entry name" value="Ribonuclease H-like"/>
    <property type="match status" value="1"/>
</dbReference>
<dbReference type="GO" id="GO:0003887">
    <property type="term" value="F:DNA-directed DNA polymerase activity"/>
    <property type="evidence" value="ECO:0007669"/>
    <property type="project" value="UniProtKB-KW"/>
</dbReference>